<name>A0ABV4YI77_9CYAN</name>
<reference evidence="1 2" key="1">
    <citation type="submission" date="2024-09" db="EMBL/GenBank/DDBJ databases">
        <title>Floridaenema gen nov. (Aerosakkonemataceae, Aerosakkonematales ord. nov., Cyanobacteria) from benthic tropical and subtropical fresh waters, with the description of four new species.</title>
        <authorList>
            <person name="Moretto J.A."/>
            <person name="Berthold D.E."/>
            <person name="Lefler F.W."/>
            <person name="Huang I.-S."/>
            <person name="Laughinghouse H. IV."/>
        </authorList>
    </citation>
    <scope>NUCLEOTIDE SEQUENCE [LARGE SCALE GENOMIC DNA]</scope>
    <source>
        <strain evidence="1 2">BLCC-F154</strain>
    </source>
</reference>
<evidence type="ECO:0000313" key="1">
    <source>
        <dbReference type="EMBL" id="MFB2938388.1"/>
    </source>
</evidence>
<protein>
    <submittedName>
        <fullName evidence="1">Uncharacterized protein</fullName>
    </submittedName>
</protein>
<sequence>MFIGFGFGSISGIAKQVTGSVSGIRKVLDLNPQISPFKFPPQVDMGIQLLNQVGIKVPTPDDLIGLAQGKIDMVLKGVRRPILDALGKVEGDLLGKLGGVEGILSQIDWLL</sequence>
<organism evidence="1 2">
    <name type="scientific">Floridaenema fluviatile BLCC-F154</name>
    <dbReference type="NCBI Taxonomy" id="3153640"/>
    <lineage>
        <taxon>Bacteria</taxon>
        <taxon>Bacillati</taxon>
        <taxon>Cyanobacteriota</taxon>
        <taxon>Cyanophyceae</taxon>
        <taxon>Oscillatoriophycideae</taxon>
        <taxon>Aerosakkonematales</taxon>
        <taxon>Aerosakkonemataceae</taxon>
        <taxon>Floridanema</taxon>
        <taxon>Floridanema fluviatile</taxon>
    </lineage>
</organism>
<gene>
    <name evidence="1" type="ORF">ACE1B6_24335</name>
</gene>
<comment type="caution">
    <text evidence="1">The sequence shown here is derived from an EMBL/GenBank/DDBJ whole genome shotgun (WGS) entry which is preliminary data.</text>
</comment>
<evidence type="ECO:0000313" key="2">
    <source>
        <dbReference type="Proteomes" id="UP001576776"/>
    </source>
</evidence>
<keyword evidence="2" id="KW-1185">Reference proteome</keyword>
<dbReference type="RefSeq" id="WP_413259869.1">
    <property type="nucleotide sequence ID" value="NZ_JBHFNS010000087.1"/>
</dbReference>
<dbReference type="Proteomes" id="UP001576776">
    <property type="component" value="Unassembled WGS sequence"/>
</dbReference>
<accession>A0ABV4YI77</accession>
<dbReference type="EMBL" id="JBHFNS010000087">
    <property type="protein sequence ID" value="MFB2938388.1"/>
    <property type="molecule type" value="Genomic_DNA"/>
</dbReference>
<proteinExistence type="predicted"/>